<sequence precursor="true">MNAAQARPHLQTWGRRICLCAATVALTFALAAPSLFDGQSVATPQQEVAWHGGEGIYGPIYRGPIFARAKYGYNRGYGPIYGPYWQHHPERNAIVNPNPNFFW</sequence>
<proteinExistence type="predicted"/>
<evidence type="ECO:0000256" key="1">
    <source>
        <dbReference type="SAM" id="SignalP"/>
    </source>
</evidence>
<protein>
    <submittedName>
        <fullName evidence="2">Uncharacterized protein</fullName>
    </submittedName>
</protein>
<keyword evidence="3" id="KW-1185">Reference proteome</keyword>
<comment type="caution">
    <text evidence="2">The sequence shown here is derived from an EMBL/GenBank/DDBJ whole genome shotgun (WGS) entry which is preliminary data.</text>
</comment>
<dbReference type="EMBL" id="SJPF01000006">
    <property type="protein sequence ID" value="TWT29929.1"/>
    <property type="molecule type" value="Genomic_DNA"/>
</dbReference>
<feature type="chain" id="PRO_5022891041" evidence="1">
    <location>
        <begin position="32"/>
        <end position="103"/>
    </location>
</feature>
<dbReference type="AlphaFoldDB" id="A0A5C5UVQ8"/>
<dbReference type="Proteomes" id="UP000318878">
    <property type="component" value="Unassembled WGS sequence"/>
</dbReference>
<dbReference type="OrthoDB" id="9916136at2"/>
<evidence type="ECO:0000313" key="2">
    <source>
        <dbReference type="EMBL" id="TWT29929.1"/>
    </source>
</evidence>
<gene>
    <name evidence="2" type="ORF">Enr8_45860</name>
</gene>
<keyword evidence="1" id="KW-0732">Signal</keyword>
<reference evidence="2 3" key="1">
    <citation type="submission" date="2019-02" db="EMBL/GenBank/DDBJ databases">
        <title>Deep-cultivation of Planctomycetes and their phenomic and genomic characterization uncovers novel biology.</title>
        <authorList>
            <person name="Wiegand S."/>
            <person name="Jogler M."/>
            <person name="Boedeker C."/>
            <person name="Pinto D."/>
            <person name="Vollmers J."/>
            <person name="Rivas-Marin E."/>
            <person name="Kohn T."/>
            <person name="Peeters S.H."/>
            <person name="Heuer A."/>
            <person name="Rast P."/>
            <person name="Oberbeckmann S."/>
            <person name="Bunk B."/>
            <person name="Jeske O."/>
            <person name="Meyerdierks A."/>
            <person name="Storesund J.E."/>
            <person name="Kallscheuer N."/>
            <person name="Luecker S."/>
            <person name="Lage O.M."/>
            <person name="Pohl T."/>
            <person name="Merkel B.J."/>
            <person name="Hornburger P."/>
            <person name="Mueller R.-W."/>
            <person name="Bruemmer F."/>
            <person name="Labrenz M."/>
            <person name="Spormann A.M."/>
            <person name="Op Den Camp H."/>
            <person name="Overmann J."/>
            <person name="Amann R."/>
            <person name="Jetten M.S.M."/>
            <person name="Mascher T."/>
            <person name="Medema M.H."/>
            <person name="Devos D.P."/>
            <person name="Kaster A.-K."/>
            <person name="Ovreas L."/>
            <person name="Rohde M."/>
            <person name="Galperin M.Y."/>
            <person name="Jogler C."/>
        </authorList>
    </citation>
    <scope>NUCLEOTIDE SEQUENCE [LARGE SCALE GENOMIC DNA]</scope>
    <source>
        <strain evidence="2 3">Enr8</strain>
    </source>
</reference>
<feature type="signal peptide" evidence="1">
    <location>
        <begin position="1"/>
        <end position="31"/>
    </location>
</feature>
<name>A0A5C5UVQ8_9BACT</name>
<organism evidence="2 3">
    <name type="scientific">Blastopirellula retiformator</name>
    <dbReference type="NCBI Taxonomy" id="2527970"/>
    <lineage>
        <taxon>Bacteria</taxon>
        <taxon>Pseudomonadati</taxon>
        <taxon>Planctomycetota</taxon>
        <taxon>Planctomycetia</taxon>
        <taxon>Pirellulales</taxon>
        <taxon>Pirellulaceae</taxon>
        <taxon>Blastopirellula</taxon>
    </lineage>
</organism>
<accession>A0A5C5UVQ8</accession>
<dbReference type="RefSeq" id="WP_146436075.1">
    <property type="nucleotide sequence ID" value="NZ_SJPF01000006.1"/>
</dbReference>
<evidence type="ECO:0000313" key="3">
    <source>
        <dbReference type="Proteomes" id="UP000318878"/>
    </source>
</evidence>